<dbReference type="GO" id="GO:0016020">
    <property type="term" value="C:membrane"/>
    <property type="evidence" value="ECO:0007669"/>
    <property type="project" value="UniProtKB-SubCell"/>
</dbReference>
<keyword evidence="3 7" id="KW-0812">Transmembrane</keyword>
<dbReference type="Gene3D" id="1.20.1740.10">
    <property type="entry name" value="Amino acid/polyamine transporter I"/>
    <property type="match status" value="1"/>
</dbReference>
<evidence type="ECO:0000256" key="3">
    <source>
        <dbReference type="ARBA" id="ARBA00022692"/>
    </source>
</evidence>
<feature type="transmembrane region" description="Helical" evidence="7">
    <location>
        <begin position="170"/>
        <end position="197"/>
    </location>
</feature>
<feature type="transmembrane region" description="Helical" evidence="7">
    <location>
        <begin position="333"/>
        <end position="353"/>
    </location>
</feature>
<feature type="region of interest" description="Disordered" evidence="6">
    <location>
        <begin position="375"/>
        <end position="394"/>
    </location>
</feature>
<gene>
    <name evidence="8" type="ORF">F5X68DRAFT_6052</name>
</gene>
<reference evidence="8" key="1">
    <citation type="journal article" date="2021" name="Nat. Commun.">
        <title>Genetic determinants of endophytism in the Arabidopsis root mycobiome.</title>
        <authorList>
            <person name="Mesny F."/>
            <person name="Miyauchi S."/>
            <person name="Thiergart T."/>
            <person name="Pickel B."/>
            <person name="Atanasova L."/>
            <person name="Karlsson M."/>
            <person name="Huettel B."/>
            <person name="Barry K.W."/>
            <person name="Haridas S."/>
            <person name="Chen C."/>
            <person name="Bauer D."/>
            <person name="Andreopoulos W."/>
            <person name="Pangilinan J."/>
            <person name="LaButti K."/>
            <person name="Riley R."/>
            <person name="Lipzen A."/>
            <person name="Clum A."/>
            <person name="Drula E."/>
            <person name="Henrissat B."/>
            <person name="Kohler A."/>
            <person name="Grigoriev I.V."/>
            <person name="Martin F.M."/>
            <person name="Hacquard S."/>
        </authorList>
    </citation>
    <scope>NUCLEOTIDE SEQUENCE</scope>
    <source>
        <strain evidence="8">MPI-SDFR-AT-0117</strain>
    </source>
</reference>
<feature type="compositionally biased region" description="Polar residues" evidence="6">
    <location>
        <begin position="385"/>
        <end position="394"/>
    </location>
</feature>
<dbReference type="Pfam" id="PF13520">
    <property type="entry name" value="AA_permease_2"/>
    <property type="match status" value="1"/>
</dbReference>
<dbReference type="AlphaFoldDB" id="A0A9P8VN42"/>
<keyword evidence="9" id="KW-1185">Reference proteome</keyword>
<keyword evidence="5 7" id="KW-0472">Membrane</keyword>
<feature type="transmembrane region" description="Helical" evidence="7">
    <location>
        <begin position="299"/>
        <end position="321"/>
    </location>
</feature>
<dbReference type="PIRSF" id="PIRSF006060">
    <property type="entry name" value="AA_transporter"/>
    <property type="match status" value="1"/>
</dbReference>
<dbReference type="InterPro" id="IPR002293">
    <property type="entry name" value="AA/rel_permease1"/>
</dbReference>
<sequence length="394" mass="42665">MPLITTTAQILNPGWAPKTWHNFLLYQVVTAMITLTCLKGSRWLERLAYIGGFALFALFFTVIGVVLGGPDELASHEIVWQKIENGTGWPFGLAVLLGASSPLAGYGPTHWMLNMADDVHDPRRTIPLAILAQQVGSVSTLFVLFIALGYGVGADWASIVTTPYRSPIGAIFEICSGSKAAAASLVVLMFVLAILTAASYTSAAARLVYGFAQSKAIPGGHWLAQYNEKDQIPRQIIYVIYGTNVILGFTLLGSSSGLATLVGAATAMFSIGYLPMFVGYVLTRGRYMVKTGWFKLPRWLSLAVATFNIFSVLAQSVVLCLPPVNPITPENMNWASVISGFFLLALAVLYWVYARERYQLTDIILSVDQGGSPDIPDGLPGKTIEASNQEQKVE</sequence>
<name>A0A9P8VN42_9PEZI</name>
<dbReference type="PANTHER" id="PTHR45649">
    <property type="entry name" value="AMINO-ACID PERMEASE BAT1"/>
    <property type="match status" value="1"/>
</dbReference>
<keyword evidence="2" id="KW-0813">Transport</keyword>
<comment type="subcellular location">
    <subcellularLocation>
        <location evidence="1">Membrane</location>
        <topology evidence="1">Multi-pass membrane protein</topology>
    </subcellularLocation>
</comment>
<evidence type="ECO:0000256" key="6">
    <source>
        <dbReference type="SAM" id="MobiDB-lite"/>
    </source>
</evidence>
<dbReference type="OrthoDB" id="5011175at2759"/>
<protein>
    <submittedName>
        <fullName evidence="8">Amino acid/polyamine transporter I</fullName>
    </submittedName>
</protein>
<evidence type="ECO:0000256" key="1">
    <source>
        <dbReference type="ARBA" id="ARBA00004141"/>
    </source>
</evidence>
<feature type="transmembrane region" description="Helical" evidence="7">
    <location>
        <begin position="258"/>
        <end position="278"/>
    </location>
</feature>
<evidence type="ECO:0000256" key="7">
    <source>
        <dbReference type="SAM" id="Phobius"/>
    </source>
</evidence>
<accession>A0A9P8VN42</accession>
<comment type="caution">
    <text evidence="8">The sequence shown here is derived from an EMBL/GenBank/DDBJ whole genome shotgun (WGS) entry which is preliminary data.</text>
</comment>
<organism evidence="8 9">
    <name type="scientific">Plectosphaerella plurivora</name>
    <dbReference type="NCBI Taxonomy" id="936078"/>
    <lineage>
        <taxon>Eukaryota</taxon>
        <taxon>Fungi</taxon>
        <taxon>Dikarya</taxon>
        <taxon>Ascomycota</taxon>
        <taxon>Pezizomycotina</taxon>
        <taxon>Sordariomycetes</taxon>
        <taxon>Hypocreomycetidae</taxon>
        <taxon>Glomerellales</taxon>
        <taxon>Plectosphaerellaceae</taxon>
        <taxon>Plectosphaerella</taxon>
    </lineage>
</organism>
<evidence type="ECO:0000256" key="5">
    <source>
        <dbReference type="ARBA" id="ARBA00023136"/>
    </source>
</evidence>
<proteinExistence type="predicted"/>
<feature type="transmembrane region" description="Helical" evidence="7">
    <location>
        <begin position="128"/>
        <end position="150"/>
    </location>
</feature>
<evidence type="ECO:0000313" key="8">
    <source>
        <dbReference type="EMBL" id="KAH6697630.1"/>
    </source>
</evidence>
<dbReference type="Proteomes" id="UP000770015">
    <property type="component" value="Unassembled WGS sequence"/>
</dbReference>
<feature type="transmembrane region" description="Helical" evidence="7">
    <location>
        <begin position="47"/>
        <end position="68"/>
    </location>
</feature>
<keyword evidence="4 7" id="KW-1133">Transmembrane helix</keyword>
<dbReference type="GO" id="GO:0022857">
    <property type="term" value="F:transmembrane transporter activity"/>
    <property type="evidence" value="ECO:0007669"/>
    <property type="project" value="InterPro"/>
</dbReference>
<feature type="transmembrane region" description="Helical" evidence="7">
    <location>
        <begin position="236"/>
        <end position="252"/>
    </location>
</feature>
<evidence type="ECO:0000256" key="2">
    <source>
        <dbReference type="ARBA" id="ARBA00022448"/>
    </source>
</evidence>
<evidence type="ECO:0000313" key="9">
    <source>
        <dbReference type="Proteomes" id="UP000770015"/>
    </source>
</evidence>
<feature type="transmembrane region" description="Helical" evidence="7">
    <location>
        <begin position="88"/>
        <end position="107"/>
    </location>
</feature>
<evidence type="ECO:0000256" key="4">
    <source>
        <dbReference type="ARBA" id="ARBA00022989"/>
    </source>
</evidence>
<dbReference type="EMBL" id="JAGSXJ010000001">
    <property type="protein sequence ID" value="KAH6697630.1"/>
    <property type="molecule type" value="Genomic_DNA"/>
</dbReference>
<dbReference type="PANTHER" id="PTHR45649:SF27">
    <property type="entry name" value="CHOLINE TRANSPORTER (EUROFUNG)"/>
    <property type="match status" value="1"/>
</dbReference>